<organism evidence="1 2">
    <name type="scientific">Pseudomonas putida ND6</name>
    <dbReference type="NCBI Taxonomy" id="231023"/>
    <lineage>
        <taxon>Bacteria</taxon>
        <taxon>Pseudomonadati</taxon>
        <taxon>Pseudomonadota</taxon>
        <taxon>Gammaproteobacteria</taxon>
        <taxon>Pseudomonadales</taxon>
        <taxon>Pseudomonadaceae</taxon>
        <taxon>Pseudomonas</taxon>
    </lineage>
</organism>
<reference evidence="1 2" key="1">
    <citation type="journal article" date="2004" name="Gene">
        <title>Complete nucleotide sequence and organization of the naphthalene catabolic plasmid pND6-1 from Pseudomonas sp. strain ND6.</title>
        <authorList>
            <person name="Li W."/>
            <person name="Shi J."/>
            <person name="Wang X."/>
            <person name="Han Y."/>
            <person name="Tong W."/>
            <person name="Ma L."/>
            <person name="Liu B."/>
            <person name="Cai B."/>
        </authorList>
    </citation>
    <scope>NUCLEOTIDE SEQUENCE [LARGE SCALE GENOMIC DNA]</scope>
    <source>
        <strain evidence="1 2">ND6</strain>
        <plasmid evidence="2">pnd6-1</plasmid>
    </source>
</reference>
<dbReference type="RefSeq" id="WP_011154390.1">
    <property type="nucleotide sequence ID" value="NC_005244.2"/>
</dbReference>
<evidence type="ECO:0008006" key="3">
    <source>
        <dbReference type="Google" id="ProtNLM"/>
    </source>
</evidence>
<dbReference type="KEGG" id="ppi:ND029"/>
<protein>
    <recommendedName>
        <fullName evidence="3">N-acetyltransferase domain-containing protein</fullName>
    </recommendedName>
</protein>
<evidence type="ECO:0000313" key="1">
    <source>
        <dbReference type="EMBL" id="AAP44262.1"/>
    </source>
</evidence>
<accession>Q6XUM3</accession>
<proteinExistence type="predicted"/>
<sequence>MKDIDLIKLLPELQPAVLHLDDHPGGEPMSRAVMVTYRLSTPPQRARIFDESDRPQGDLLSPTNFPAEGCHEIWVGNNLAGLCSLELTALQSKGETSFHLMLKAIYLAPVHRKTGLCRRLCEVAFEHVMQQVLLLIMTTPDRTTRLFELEADAHLYSLGGQAAIKIIAELLESKVQLITASRGYAVEAHTTTYNF</sequence>
<gene>
    <name evidence="1" type="ORF">ND029</name>
</gene>
<dbReference type="AlphaFoldDB" id="Q6XUM3"/>
<keyword evidence="1" id="KW-0614">Plasmid</keyword>
<evidence type="ECO:0000313" key="2">
    <source>
        <dbReference type="Proteomes" id="UP000005268"/>
    </source>
</evidence>
<dbReference type="EMBL" id="AY208917">
    <property type="protein sequence ID" value="AAP44262.1"/>
    <property type="molecule type" value="Genomic_DNA"/>
</dbReference>
<name>Q6XUM3_PSEPU</name>
<dbReference type="Proteomes" id="UP000005268">
    <property type="component" value="Plasmid pND6-1"/>
</dbReference>
<geneLocation type="plasmid" evidence="2">
    <name>pnd6-1</name>
</geneLocation>